<dbReference type="GO" id="GO:0009252">
    <property type="term" value="P:peptidoglycan biosynthetic process"/>
    <property type="evidence" value="ECO:0007669"/>
    <property type="project" value="UniProtKB-UniRule"/>
</dbReference>
<dbReference type="Pfam" id="PF00912">
    <property type="entry name" value="Transgly"/>
    <property type="match status" value="1"/>
</dbReference>
<reference evidence="29 30" key="1">
    <citation type="journal article" date="2017" name="Antonie Van Leeuwenhoek">
        <title>Rhizobium rhizosphaerae sp. nov., a novel species isolated from rice rhizosphere.</title>
        <authorList>
            <person name="Zhao J.J."/>
            <person name="Zhang J."/>
            <person name="Zhang R.J."/>
            <person name="Zhang C.W."/>
            <person name="Yin H.Q."/>
            <person name="Zhang X.X."/>
        </authorList>
    </citation>
    <scope>NUCLEOTIDE SEQUENCE [LARGE SCALE GENOMIC DNA]</scope>
    <source>
        <strain evidence="29 30">BSs20135</strain>
    </source>
</reference>
<evidence type="ECO:0000259" key="26">
    <source>
        <dbReference type="Pfam" id="PF00905"/>
    </source>
</evidence>
<keyword evidence="9" id="KW-0645">Protease</keyword>
<evidence type="ECO:0000259" key="28">
    <source>
        <dbReference type="Pfam" id="PF14814"/>
    </source>
</evidence>
<evidence type="ECO:0000256" key="7">
    <source>
        <dbReference type="ARBA" id="ARBA00022475"/>
    </source>
</evidence>
<feature type="domain" description="Glycosyl transferase family 51" evidence="27">
    <location>
        <begin position="181"/>
        <end position="352"/>
    </location>
</feature>
<dbReference type="NCBIfam" id="TIGR02074">
    <property type="entry name" value="PBP_1a_fam"/>
    <property type="match status" value="1"/>
</dbReference>
<evidence type="ECO:0000256" key="18">
    <source>
        <dbReference type="ARBA" id="ARBA00023316"/>
    </source>
</evidence>
<keyword evidence="7" id="KW-1003">Cell membrane</keyword>
<keyword evidence="13 23" id="KW-0133">Cell shape</keyword>
<sequence>MSKSPASKSKTTKTATAKSTSGSKVSIWKRLNPFCWIGRHWLKLLSVFILVVGAYGVYLDAQIRAKFAGNKWQVPAQIYARPMLLRVKQEISIKEIVEELQLLGYRKVTRADSSGEYQVLNNRIRIQRRKFDFSHGTEDLRYIEISITNQRISQIQELKLGQSINSVYLEPWLVTRLVSSGREDRMLVQINDVPTILTQALVAVEDKDFYQHFGVAPLSIIRALMANISAGRTVQGGSTLTQQLVKNLFLTREKSLVRKAKEAMMALLIEVQYSKDVILEAYLNEVFLGQNGDTGVYGFGLASYFYYDRPLNELSIDEMATLVGIIKGPSYYNPRKHSERALERRNIVLRSMFESNHLSPNQYQDLVKLPIKLATGASLKKDKHPAFMDQVRRELRMVLDNPDIRQSGLKVFTTLDSNAQVKAERAVSRGVAVQEKRIGLSGFEAAMIVTNIDSGEIRSIVGGRNTDYAGFNRALDAKRSIGSLIKPAIYLTALEQAADYNLATHLKDEPIKLKSTYGKMWEPQNSDKKFRGEVPLLTALSRSLNVPTVTLGMNLGLGNIADTIWRLGVEEELELYPALTLGAVNFSPLQVNQMYQTIANNGRYIPLHSITAIMSADDKLLWHFDISEEQRVDEQATYLLNYALHKVTLEGTAKAIKDKFPDINMAGKTGTTDDYRDSWFSGFDKNILVTSWIGKDNNQPVNLSGASGAMQLFIAYQQQQEPKSLVRRFPDGLGIAHFDNATGHLSKAGCTDTFSVPAIIDALPPVPKKCFGESTVPDKPKSLWEKIFG</sequence>
<dbReference type="Gene3D" id="1.10.3810.10">
    <property type="entry name" value="Biosynthetic peptidoglycan transglycosylase-like"/>
    <property type="match status" value="1"/>
</dbReference>
<keyword evidence="14 23" id="KW-0573">Peptidoglycan synthesis</keyword>
<dbReference type="InterPro" id="IPR001264">
    <property type="entry name" value="Glyco_trans_51"/>
</dbReference>
<keyword evidence="18 23" id="KW-0961">Cell wall biogenesis/degradation</keyword>
<comment type="pathway">
    <text evidence="3 23">Cell wall biogenesis; peptidoglycan biosynthesis.</text>
</comment>
<evidence type="ECO:0000256" key="1">
    <source>
        <dbReference type="ARBA" id="ARBA00002624"/>
    </source>
</evidence>
<dbReference type="GO" id="GO:0006508">
    <property type="term" value="P:proteolysis"/>
    <property type="evidence" value="ECO:0007669"/>
    <property type="project" value="UniProtKB-KW"/>
</dbReference>
<dbReference type="eggNOG" id="COG0744">
    <property type="taxonomic scope" value="Bacteria"/>
</dbReference>
<evidence type="ECO:0000256" key="8">
    <source>
        <dbReference type="ARBA" id="ARBA00022645"/>
    </source>
</evidence>
<evidence type="ECO:0000256" key="10">
    <source>
        <dbReference type="ARBA" id="ARBA00022676"/>
    </source>
</evidence>
<evidence type="ECO:0000313" key="29">
    <source>
        <dbReference type="EMBL" id="GAC20531.1"/>
    </source>
</evidence>
<dbReference type="GO" id="GO:0008658">
    <property type="term" value="F:penicillin binding"/>
    <property type="evidence" value="ECO:0007669"/>
    <property type="project" value="UniProtKB-UniRule"/>
</dbReference>
<dbReference type="InterPro" id="IPR036950">
    <property type="entry name" value="PBP_transglycosylase"/>
</dbReference>
<dbReference type="InterPro" id="IPR023346">
    <property type="entry name" value="Lysozyme-like_dom_sf"/>
</dbReference>
<dbReference type="Gene3D" id="1.20.5.100">
    <property type="entry name" value="Cytochrome c1, transmembrane anchor, C-terminal"/>
    <property type="match status" value="1"/>
</dbReference>
<evidence type="ECO:0000256" key="9">
    <source>
        <dbReference type="ARBA" id="ARBA00022670"/>
    </source>
</evidence>
<comment type="similarity">
    <text evidence="5 23">In the N-terminal section; belongs to the glycosyltransferase 51 family.</text>
</comment>
<keyword evidence="16" id="KW-0046">Antibiotic resistance</keyword>
<dbReference type="InterPro" id="IPR011813">
    <property type="entry name" value="PBP_1b"/>
</dbReference>
<evidence type="ECO:0000256" key="11">
    <source>
        <dbReference type="ARBA" id="ARBA00022679"/>
    </source>
</evidence>
<dbReference type="Pfam" id="PF14814">
    <property type="entry name" value="UB2H"/>
    <property type="match status" value="1"/>
</dbReference>
<comment type="function">
    <text evidence="1 23">Cell wall formation. Synthesis of cross-linked peptidoglycan from the lipid intermediates. The enzyme has a penicillin-insensitive transglycosylase N-terminal domain (formation of linear glycan strands) and a penicillin-sensitive transpeptidase C-terminal domain (cross-linking of the peptide subunits).</text>
</comment>
<evidence type="ECO:0000256" key="4">
    <source>
        <dbReference type="ARBA" id="ARBA00007090"/>
    </source>
</evidence>
<evidence type="ECO:0000256" key="22">
    <source>
        <dbReference type="NCBIfam" id="TIGR02071"/>
    </source>
</evidence>
<comment type="subcellular location">
    <subcellularLocation>
        <location evidence="2">Cell membrane</location>
    </subcellularLocation>
</comment>
<dbReference type="Gene3D" id="3.40.710.10">
    <property type="entry name" value="DD-peptidase/beta-lactamase superfamily"/>
    <property type="match status" value="1"/>
</dbReference>
<dbReference type="SUPFAM" id="SSF53955">
    <property type="entry name" value="Lysozyme-like"/>
    <property type="match status" value="1"/>
</dbReference>
<keyword evidence="8" id="KW-0121">Carboxypeptidase</keyword>
<evidence type="ECO:0000256" key="12">
    <source>
        <dbReference type="ARBA" id="ARBA00022801"/>
    </source>
</evidence>
<dbReference type="STRING" id="493475.GARC_3577"/>
<dbReference type="InterPro" id="IPR001460">
    <property type="entry name" value="PCN-bd_Tpept"/>
</dbReference>
<dbReference type="PIRSF" id="PIRSF002799">
    <property type="entry name" value="PBP_1b"/>
    <property type="match status" value="1"/>
</dbReference>
<comment type="similarity">
    <text evidence="4 23">In the C-terminal section; belongs to the transpeptidase family.</text>
</comment>
<dbReference type="GO" id="GO:0005886">
    <property type="term" value="C:plasma membrane"/>
    <property type="evidence" value="ECO:0007669"/>
    <property type="project" value="UniProtKB-SubCell"/>
</dbReference>
<feature type="domain" description="Penicillin-binding protein transpeptidase" evidence="26">
    <location>
        <begin position="446"/>
        <end position="684"/>
    </location>
</feature>
<accession>K6Y992</accession>
<dbReference type="Proteomes" id="UP000006327">
    <property type="component" value="Unassembled WGS sequence"/>
</dbReference>
<evidence type="ECO:0000256" key="15">
    <source>
        <dbReference type="ARBA" id="ARBA00023136"/>
    </source>
</evidence>
<evidence type="ECO:0000256" key="20">
    <source>
        <dbReference type="ARBA" id="ARBA00034000"/>
    </source>
</evidence>
<evidence type="ECO:0000256" key="19">
    <source>
        <dbReference type="ARBA" id="ARBA00032454"/>
    </source>
</evidence>
<name>K6Y992_9ALTE</name>
<dbReference type="GO" id="GO:0046677">
    <property type="term" value="P:response to antibiotic"/>
    <property type="evidence" value="ECO:0007669"/>
    <property type="project" value="UniProtKB-UniRule"/>
</dbReference>
<feature type="active site" description="Acyl-ester intermediate; for transpeptidase activity" evidence="24">
    <location>
        <position position="483"/>
    </location>
</feature>
<evidence type="ECO:0000256" key="14">
    <source>
        <dbReference type="ARBA" id="ARBA00022984"/>
    </source>
</evidence>
<evidence type="ECO:0000256" key="17">
    <source>
        <dbReference type="ARBA" id="ARBA00023268"/>
    </source>
</evidence>
<dbReference type="Gene3D" id="3.30.2060.10">
    <property type="entry name" value="Penicillin-binding protein 1b domain"/>
    <property type="match status" value="1"/>
</dbReference>
<evidence type="ECO:0000256" key="13">
    <source>
        <dbReference type="ARBA" id="ARBA00022960"/>
    </source>
</evidence>
<comment type="caution">
    <text evidence="29">The sequence shown here is derived from an EMBL/GenBank/DDBJ whole genome shotgun (WGS) entry which is preliminary data.</text>
</comment>
<keyword evidence="12" id="KW-0378">Hydrolase</keyword>
<dbReference type="GO" id="GO:0009002">
    <property type="term" value="F:serine-type D-Ala-D-Ala carboxypeptidase activity"/>
    <property type="evidence" value="ECO:0007669"/>
    <property type="project" value="UniProtKB-EC"/>
</dbReference>
<keyword evidence="25" id="KW-0812">Transmembrane</keyword>
<dbReference type="UniPathway" id="UPA00219"/>
<keyword evidence="30" id="KW-1185">Reference proteome</keyword>
<dbReference type="PANTHER" id="PTHR32282:SF11">
    <property type="entry name" value="PENICILLIN-BINDING PROTEIN 1B"/>
    <property type="match status" value="1"/>
</dbReference>
<dbReference type="OrthoDB" id="9766909at2"/>
<evidence type="ECO:0000256" key="2">
    <source>
        <dbReference type="ARBA" id="ARBA00004236"/>
    </source>
</evidence>
<dbReference type="Pfam" id="PF00905">
    <property type="entry name" value="Transpeptidase"/>
    <property type="match status" value="1"/>
</dbReference>
<dbReference type="PANTHER" id="PTHR32282">
    <property type="entry name" value="BINDING PROTEIN TRANSPEPTIDASE, PUTATIVE-RELATED"/>
    <property type="match status" value="1"/>
</dbReference>
<evidence type="ECO:0000256" key="21">
    <source>
        <dbReference type="ARBA" id="ARBA00049902"/>
    </source>
</evidence>
<keyword evidence="25" id="KW-1133">Transmembrane helix</keyword>
<evidence type="ECO:0000256" key="24">
    <source>
        <dbReference type="PIRSR" id="PIRSR002799-1"/>
    </source>
</evidence>
<dbReference type="InterPro" id="IPR028166">
    <property type="entry name" value="UB2H"/>
</dbReference>
<keyword evidence="10 23" id="KW-0328">Glycosyltransferase</keyword>
<proteinExistence type="inferred from homology"/>
<evidence type="ECO:0000256" key="5">
    <source>
        <dbReference type="ARBA" id="ARBA00007739"/>
    </source>
</evidence>
<dbReference type="GO" id="GO:0008360">
    <property type="term" value="P:regulation of cell shape"/>
    <property type="evidence" value="ECO:0007669"/>
    <property type="project" value="UniProtKB-UniRule"/>
</dbReference>
<gene>
    <name evidence="29" type="primary">mrcB</name>
    <name evidence="29" type="ORF">GARC_3577</name>
</gene>
<dbReference type="AlphaFoldDB" id="K6Y992"/>
<dbReference type="GO" id="GO:0009274">
    <property type="term" value="C:peptidoglycan-based cell wall"/>
    <property type="evidence" value="ECO:0007669"/>
    <property type="project" value="UniProtKB-UniRule"/>
</dbReference>
<dbReference type="RefSeq" id="WP_007622545.1">
    <property type="nucleotide sequence ID" value="NZ_BAEO01000055.1"/>
</dbReference>
<evidence type="ECO:0000256" key="3">
    <source>
        <dbReference type="ARBA" id="ARBA00004752"/>
    </source>
</evidence>
<evidence type="ECO:0000256" key="16">
    <source>
        <dbReference type="ARBA" id="ARBA00023251"/>
    </source>
</evidence>
<dbReference type="InterPro" id="IPR012338">
    <property type="entry name" value="Beta-lactam/transpept-like"/>
</dbReference>
<dbReference type="NCBIfam" id="TIGR02071">
    <property type="entry name" value="PBP_1b"/>
    <property type="match status" value="1"/>
</dbReference>
<protein>
    <recommendedName>
        <fullName evidence="6 22">Penicillin-binding protein 1B</fullName>
        <shortName evidence="23">PBP-1b</shortName>
        <shortName evidence="23">PBP1b</shortName>
    </recommendedName>
    <alternativeName>
        <fullName evidence="19 23">Murein polymerase</fullName>
    </alternativeName>
</protein>
<dbReference type="GO" id="GO:0008955">
    <property type="term" value="F:peptidoglycan glycosyltransferase activity"/>
    <property type="evidence" value="ECO:0007669"/>
    <property type="project" value="UniProtKB-UniRule"/>
</dbReference>
<feature type="active site" description="Proton donor; for transglycosylase activity" evidence="24">
    <location>
        <position position="205"/>
    </location>
</feature>
<evidence type="ECO:0000259" key="27">
    <source>
        <dbReference type="Pfam" id="PF00912"/>
    </source>
</evidence>
<dbReference type="SUPFAM" id="SSF56601">
    <property type="entry name" value="beta-lactamase/transpeptidase-like"/>
    <property type="match status" value="1"/>
</dbReference>
<keyword evidence="11 23" id="KW-0808">Transferase</keyword>
<feature type="domain" description="Bifunctional transglycosylase second" evidence="28">
    <location>
        <begin position="86"/>
        <end position="169"/>
    </location>
</feature>
<keyword evidence="15 25" id="KW-0472">Membrane</keyword>
<evidence type="ECO:0000256" key="23">
    <source>
        <dbReference type="PIRNR" id="PIRNR002799"/>
    </source>
</evidence>
<feature type="transmembrane region" description="Helical" evidence="25">
    <location>
        <begin position="40"/>
        <end position="58"/>
    </location>
</feature>
<dbReference type="InterPro" id="IPR050396">
    <property type="entry name" value="Glycosyltr_51/Transpeptidase"/>
</dbReference>
<organism evidence="29 30">
    <name type="scientific">Paraglaciecola arctica BSs20135</name>
    <dbReference type="NCBI Taxonomy" id="493475"/>
    <lineage>
        <taxon>Bacteria</taxon>
        <taxon>Pseudomonadati</taxon>
        <taxon>Pseudomonadota</taxon>
        <taxon>Gammaproteobacteria</taxon>
        <taxon>Alteromonadales</taxon>
        <taxon>Alteromonadaceae</taxon>
        <taxon>Paraglaciecola</taxon>
    </lineage>
</organism>
<dbReference type="GO" id="GO:0071555">
    <property type="term" value="P:cell wall organization"/>
    <property type="evidence" value="ECO:0007669"/>
    <property type="project" value="UniProtKB-UniRule"/>
</dbReference>
<evidence type="ECO:0000256" key="6">
    <source>
        <dbReference type="ARBA" id="ARBA00018637"/>
    </source>
</evidence>
<dbReference type="EMBL" id="BAEO01000055">
    <property type="protein sequence ID" value="GAC20531.1"/>
    <property type="molecule type" value="Genomic_DNA"/>
</dbReference>
<evidence type="ECO:0000313" key="30">
    <source>
        <dbReference type="Proteomes" id="UP000006327"/>
    </source>
</evidence>
<dbReference type="GO" id="GO:0030288">
    <property type="term" value="C:outer membrane-bounded periplasmic space"/>
    <property type="evidence" value="ECO:0007669"/>
    <property type="project" value="TreeGrafter"/>
</dbReference>
<keyword evidence="17" id="KW-0511">Multifunctional enzyme</keyword>
<evidence type="ECO:0000256" key="25">
    <source>
        <dbReference type="SAM" id="Phobius"/>
    </source>
</evidence>
<comment type="catalytic activity">
    <reaction evidence="20">
        <text>Preferential cleavage: (Ac)2-L-Lys-D-Ala-|-D-Ala. Also transpeptidation of peptidyl-alanyl moieties that are N-acyl substituents of D-alanine.</text>
        <dbReference type="EC" id="3.4.16.4"/>
    </reaction>
</comment>
<dbReference type="FunFam" id="1.10.3810.10:FF:000001">
    <property type="entry name" value="Penicillin-binding protein 1A"/>
    <property type="match status" value="1"/>
</dbReference>
<comment type="catalytic activity">
    <reaction evidence="21">
        <text>[GlcNAc-(1-&gt;4)-Mur2Ac(oyl-L-Ala-gamma-D-Glu-L-Lys-D-Ala-D-Ala)](n)-di-trans,octa-cis-undecaprenyl diphosphate + beta-D-GlcNAc-(1-&gt;4)-Mur2Ac(oyl-L-Ala-gamma-D-Glu-L-Lys-D-Ala-D-Ala)-di-trans,octa-cis-undecaprenyl diphosphate = [GlcNAc-(1-&gt;4)-Mur2Ac(oyl-L-Ala-gamma-D-Glu-L-Lys-D-Ala-D-Ala)](n+1)-di-trans,octa-cis-undecaprenyl diphosphate + di-trans,octa-cis-undecaprenyl diphosphate + H(+)</text>
        <dbReference type="Rhea" id="RHEA:23708"/>
        <dbReference type="Rhea" id="RHEA-COMP:9602"/>
        <dbReference type="Rhea" id="RHEA-COMP:9603"/>
        <dbReference type="ChEBI" id="CHEBI:15378"/>
        <dbReference type="ChEBI" id="CHEBI:58405"/>
        <dbReference type="ChEBI" id="CHEBI:60033"/>
        <dbReference type="ChEBI" id="CHEBI:78435"/>
        <dbReference type="EC" id="2.4.99.28"/>
    </reaction>
</comment>